<dbReference type="GO" id="GO:0005737">
    <property type="term" value="C:cytoplasm"/>
    <property type="evidence" value="ECO:0007669"/>
    <property type="project" value="TreeGrafter"/>
</dbReference>
<evidence type="ECO:0000259" key="1">
    <source>
        <dbReference type="Pfam" id="PF00501"/>
    </source>
</evidence>
<gene>
    <name evidence="3" type="ORF">F4556_003553</name>
</gene>
<feature type="domain" description="AMP-binding enzyme C-terminal" evidence="2">
    <location>
        <begin position="420"/>
        <end position="489"/>
    </location>
</feature>
<dbReference type="GO" id="GO:0044550">
    <property type="term" value="P:secondary metabolite biosynthetic process"/>
    <property type="evidence" value="ECO:0007669"/>
    <property type="project" value="TreeGrafter"/>
</dbReference>
<accession>A0A7W7SCM7</accession>
<dbReference type="InterPro" id="IPR042099">
    <property type="entry name" value="ANL_N_sf"/>
</dbReference>
<reference evidence="3 4" key="1">
    <citation type="submission" date="2020-08" db="EMBL/GenBank/DDBJ databases">
        <title>Sequencing the genomes of 1000 actinobacteria strains.</title>
        <authorList>
            <person name="Klenk H.-P."/>
        </authorList>
    </citation>
    <scope>NUCLEOTIDE SEQUENCE [LARGE SCALE GENOMIC DNA]</scope>
    <source>
        <strain evidence="3 4">DSM 44786</strain>
    </source>
</reference>
<dbReference type="PANTHER" id="PTHR45527">
    <property type="entry name" value="NONRIBOSOMAL PEPTIDE SYNTHETASE"/>
    <property type="match status" value="1"/>
</dbReference>
<dbReference type="AlphaFoldDB" id="A0A7W7SCM7"/>
<dbReference type="PROSITE" id="PS00455">
    <property type="entry name" value="AMP_BINDING"/>
    <property type="match status" value="1"/>
</dbReference>
<dbReference type="CDD" id="cd05930">
    <property type="entry name" value="A_NRPS"/>
    <property type="match status" value="1"/>
</dbReference>
<feature type="domain" description="AMP-dependent synthetase/ligase" evidence="1">
    <location>
        <begin position="12"/>
        <end position="360"/>
    </location>
</feature>
<comment type="caution">
    <text evidence="3">The sequence shown here is derived from an EMBL/GenBank/DDBJ whole genome shotgun (WGS) entry which is preliminary data.</text>
</comment>
<dbReference type="Gene3D" id="3.30.300.30">
    <property type="match status" value="1"/>
</dbReference>
<dbReference type="GO" id="GO:0031177">
    <property type="term" value="F:phosphopantetheine binding"/>
    <property type="evidence" value="ECO:0007669"/>
    <property type="project" value="TreeGrafter"/>
</dbReference>
<dbReference type="InterPro" id="IPR025110">
    <property type="entry name" value="AMP-bd_C"/>
</dbReference>
<dbReference type="Gene3D" id="3.40.50.12780">
    <property type="entry name" value="N-terminal domain of ligase-like"/>
    <property type="match status" value="1"/>
</dbReference>
<evidence type="ECO:0000259" key="2">
    <source>
        <dbReference type="Pfam" id="PF13193"/>
    </source>
</evidence>
<dbReference type="InterPro" id="IPR020845">
    <property type="entry name" value="AMP-binding_CS"/>
</dbReference>
<dbReference type="RefSeq" id="WP_184916881.1">
    <property type="nucleotide sequence ID" value="NZ_JACHJR010000001.1"/>
</dbReference>
<dbReference type="PANTHER" id="PTHR45527:SF1">
    <property type="entry name" value="FATTY ACID SYNTHASE"/>
    <property type="match status" value="1"/>
</dbReference>
<organism evidence="3 4">
    <name type="scientific">Kitasatospora gansuensis</name>
    <dbReference type="NCBI Taxonomy" id="258050"/>
    <lineage>
        <taxon>Bacteria</taxon>
        <taxon>Bacillati</taxon>
        <taxon>Actinomycetota</taxon>
        <taxon>Actinomycetes</taxon>
        <taxon>Kitasatosporales</taxon>
        <taxon>Streptomycetaceae</taxon>
        <taxon>Kitasatospora</taxon>
    </lineage>
</organism>
<dbReference type="Pfam" id="PF00501">
    <property type="entry name" value="AMP-binding"/>
    <property type="match status" value="1"/>
</dbReference>
<dbReference type="SUPFAM" id="SSF56801">
    <property type="entry name" value="Acetyl-CoA synthetase-like"/>
    <property type="match status" value="1"/>
</dbReference>
<dbReference type="PRINTS" id="PR00154">
    <property type="entry name" value="AMPBINDING"/>
</dbReference>
<dbReference type="GO" id="GO:0043041">
    <property type="term" value="P:amino acid activation for nonribosomal peptide biosynthetic process"/>
    <property type="evidence" value="ECO:0007669"/>
    <property type="project" value="TreeGrafter"/>
</dbReference>
<dbReference type="EMBL" id="JACHJR010000001">
    <property type="protein sequence ID" value="MBB4948018.1"/>
    <property type="molecule type" value="Genomic_DNA"/>
</dbReference>
<dbReference type="Pfam" id="PF13193">
    <property type="entry name" value="AMP-binding_C"/>
    <property type="match status" value="1"/>
</dbReference>
<evidence type="ECO:0000313" key="3">
    <source>
        <dbReference type="EMBL" id="MBB4948018.1"/>
    </source>
</evidence>
<evidence type="ECO:0000313" key="4">
    <source>
        <dbReference type="Proteomes" id="UP000573327"/>
    </source>
</evidence>
<sequence>MTGSLLRALAGHAGTAPGRAALVTSGRRLSYRELYREAAAVASGLARRGVGRGALVGVHGEKSAAAVTALLGVLLAGAAYVPLDPSAPAARRRGLVGDAGLAAVLGSRTRLPRLTAELGPVPLLAVEDLVEEHGAEPFTPVEVGPEDLAYVLYTSGSTGRPKGVCIPHRALDAFFAGVGPLLEIGPESVCLNTSALHFDVSVVDLLLPLLHGATVHLGPALPLPALLLDLIERERVTHLAAVGSTLTLLAQQGDGLTGRRLGALRRIMTGAEVLNPATVQSWLAAAEQVRVVNGYGPTEATCLVVAQPIAEREPGRTAHYPIGRPLPGVTVAFRSPDGTVTEHGPGELLIAGDQLMTGYLNRPEEQAAAFLEVAGVRHYRTGDLGERGPDGVIAFAGRADDEVKIRGYRINLNEVRGSVESHPAVAQAFVAAAPDERDGLALACVVRLRPGAEADQAGLAAHVAGALPRYMVPREFVLVPEFPALSTGKPDTVRLRELVGA</sequence>
<keyword evidence="4" id="KW-1185">Reference proteome</keyword>
<dbReference type="InterPro" id="IPR000873">
    <property type="entry name" value="AMP-dep_synth/lig_dom"/>
</dbReference>
<protein>
    <submittedName>
        <fullName evidence="3">Amino acid adenylation domain-containing protein</fullName>
    </submittedName>
</protein>
<name>A0A7W7SCM7_9ACTN</name>
<dbReference type="InterPro" id="IPR045851">
    <property type="entry name" value="AMP-bd_C_sf"/>
</dbReference>
<dbReference type="InterPro" id="IPR020459">
    <property type="entry name" value="AMP-binding"/>
</dbReference>
<proteinExistence type="predicted"/>
<dbReference type="InterPro" id="IPR010071">
    <property type="entry name" value="AA_adenyl_dom"/>
</dbReference>
<dbReference type="Proteomes" id="UP000573327">
    <property type="component" value="Unassembled WGS sequence"/>
</dbReference>
<dbReference type="NCBIfam" id="TIGR01733">
    <property type="entry name" value="AA-adenyl-dom"/>
    <property type="match status" value="1"/>
</dbReference>